<accession>S9VU18</accession>
<feature type="region of interest" description="Disordered" evidence="2">
    <location>
        <begin position="148"/>
        <end position="206"/>
    </location>
</feature>
<dbReference type="PROSITE" id="PS51676">
    <property type="entry name" value="FF"/>
    <property type="match status" value="1"/>
</dbReference>
<dbReference type="OrthoDB" id="410044at2759"/>
<dbReference type="PROSITE" id="PS01159">
    <property type="entry name" value="WW_DOMAIN_1"/>
    <property type="match status" value="2"/>
</dbReference>
<protein>
    <submittedName>
        <fullName evidence="5">DNA replication protein Dre4</fullName>
    </submittedName>
</protein>
<dbReference type="Pfam" id="PF01846">
    <property type="entry name" value="FF"/>
    <property type="match status" value="1"/>
</dbReference>
<dbReference type="SMART" id="SM00456">
    <property type="entry name" value="WW"/>
    <property type="match status" value="2"/>
</dbReference>
<dbReference type="InterPro" id="IPR001202">
    <property type="entry name" value="WW_dom"/>
</dbReference>
<evidence type="ECO:0000259" key="4">
    <source>
        <dbReference type="PROSITE" id="PS51676"/>
    </source>
</evidence>
<dbReference type="GO" id="GO:0070063">
    <property type="term" value="F:RNA polymerase binding"/>
    <property type="evidence" value="ECO:0007669"/>
    <property type="project" value="InterPro"/>
</dbReference>
<dbReference type="GeneID" id="25035888"/>
<proteinExistence type="predicted"/>
<dbReference type="Proteomes" id="UP000015464">
    <property type="component" value="Unassembled WGS sequence"/>
</dbReference>
<reference evidence="5 6" key="1">
    <citation type="journal article" date="2011" name="Science">
        <title>Comparative functional genomics of the fission yeasts.</title>
        <authorList>
            <person name="Rhind N."/>
            <person name="Chen Z."/>
            <person name="Yassour M."/>
            <person name="Thompson D.A."/>
            <person name="Haas B.J."/>
            <person name="Habib N."/>
            <person name="Wapinski I."/>
            <person name="Roy S."/>
            <person name="Lin M.F."/>
            <person name="Heiman D.I."/>
            <person name="Young S.K."/>
            <person name="Furuya K."/>
            <person name="Guo Y."/>
            <person name="Pidoux A."/>
            <person name="Chen H.M."/>
            <person name="Robbertse B."/>
            <person name="Goldberg J.M."/>
            <person name="Aoki K."/>
            <person name="Bayne E.H."/>
            <person name="Berlin A.M."/>
            <person name="Desjardins C.A."/>
            <person name="Dobbs E."/>
            <person name="Dukaj L."/>
            <person name="Fan L."/>
            <person name="FitzGerald M.G."/>
            <person name="French C."/>
            <person name="Gujja S."/>
            <person name="Hansen K."/>
            <person name="Keifenheim D."/>
            <person name="Levin J.Z."/>
            <person name="Mosher R.A."/>
            <person name="Mueller C.A."/>
            <person name="Pfiffner J."/>
            <person name="Priest M."/>
            <person name="Russ C."/>
            <person name="Smialowska A."/>
            <person name="Swoboda P."/>
            <person name="Sykes S.M."/>
            <person name="Vaughn M."/>
            <person name="Vengrova S."/>
            <person name="Yoder R."/>
            <person name="Zeng Q."/>
            <person name="Allshire R."/>
            <person name="Baulcombe D."/>
            <person name="Birren B.W."/>
            <person name="Brown W."/>
            <person name="Ekwall K."/>
            <person name="Kellis M."/>
            <person name="Leatherwood J."/>
            <person name="Levin H."/>
            <person name="Margalit H."/>
            <person name="Martienssen R."/>
            <person name="Nieduszynski C.A."/>
            <person name="Spatafora J.W."/>
            <person name="Friedman N."/>
            <person name="Dalgaard J.Z."/>
            <person name="Baumann P."/>
            <person name="Niki H."/>
            <person name="Regev A."/>
            <person name="Nusbaum C."/>
        </authorList>
    </citation>
    <scope>NUCLEOTIDE SEQUENCE [LARGE SCALE GENOMIC DNA]</scope>
    <source>
        <strain evidence="6">OY26 / ATCC MYA-4695 / CBS 11777 / NBRC 106824 / NRRL Y48691</strain>
    </source>
</reference>
<dbReference type="SUPFAM" id="SSF81698">
    <property type="entry name" value="FF domain"/>
    <property type="match status" value="1"/>
</dbReference>
<dbReference type="eggNOG" id="KOG0155">
    <property type="taxonomic scope" value="Eukaryota"/>
</dbReference>
<organism evidence="5 6">
    <name type="scientific">Schizosaccharomyces cryophilus (strain OY26 / ATCC MYA-4695 / CBS 11777 / NBRC 106824 / NRRL Y48691)</name>
    <name type="common">Fission yeast</name>
    <dbReference type="NCBI Taxonomy" id="653667"/>
    <lineage>
        <taxon>Eukaryota</taxon>
        <taxon>Fungi</taxon>
        <taxon>Dikarya</taxon>
        <taxon>Ascomycota</taxon>
        <taxon>Taphrinomycotina</taxon>
        <taxon>Schizosaccharomycetes</taxon>
        <taxon>Schizosaccharomycetales</taxon>
        <taxon>Schizosaccharomycetaceae</taxon>
        <taxon>Schizosaccharomyces</taxon>
    </lineage>
</organism>
<evidence type="ECO:0000256" key="2">
    <source>
        <dbReference type="SAM" id="MobiDB-lite"/>
    </source>
</evidence>
<dbReference type="SUPFAM" id="SSF51045">
    <property type="entry name" value="WW domain"/>
    <property type="match status" value="2"/>
</dbReference>
<dbReference type="OMA" id="MLKSTYT"/>
<dbReference type="PANTHER" id="PTHR15377:SF3">
    <property type="entry name" value="WW DOMAIN-CONTAINING PROTEIN"/>
    <property type="match status" value="1"/>
</dbReference>
<evidence type="ECO:0000313" key="6">
    <source>
        <dbReference type="Proteomes" id="UP000015464"/>
    </source>
</evidence>
<feature type="region of interest" description="Disordered" evidence="2">
    <location>
        <begin position="33"/>
        <end position="84"/>
    </location>
</feature>
<gene>
    <name evidence="5" type="ORF">SPOG_01560</name>
</gene>
<dbReference type="GO" id="GO:0003712">
    <property type="term" value="F:transcription coregulator activity"/>
    <property type="evidence" value="ECO:0007669"/>
    <property type="project" value="TreeGrafter"/>
</dbReference>
<dbReference type="SMART" id="SM00441">
    <property type="entry name" value="FF"/>
    <property type="match status" value="1"/>
</dbReference>
<dbReference type="InterPro" id="IPR045148">
    <property type="entry name" value="TCRG1-like"/>
</dbReference>
<feature type="domain" description="FF" evidence="4">
    <location>
        <begin position="242"/>
        <end position="297"/>
    </location>
</feature>
<keyword evidence="6" id="KW-1185">Reference proteome</keyword>
<dbReference type="GO" id="GO:0005684">
    <property type="term" value="C:U2-type spliceosomal complex"/>
    <property type="evidence" value="ECO:0007669"/>
    <property type="project" value="EnsemblFungi"/>
</dbReference>
<dbReference type="PANTHER" id="PTHR15377">
    <property type="entry name" value="TRANSCRIPTION ELONGATION REGULATOR 1"/>
    <property type="match status" value="1"/>
</dbReference>
<dbReference type="GO" id="GO:0045292">
    <property type="term" value="P:mRNA cis splicing, via spliceosome"/>
    <property type="evidence" value="ECO:0007669"/>
    <property type="project" value="EnsemblFungi"/>
</dbReference>
<dbReference type="PROSITE" id="PS50020">
    <property type="entry name" value="WW_DOMAIN_2"/>
    <property type="match status" value="2"/>
</dbReference>
<dbReference type="Pfam" id="PF00397">
    <property type="entry name" value="WW"/>
    <property type="match status" value="1"/>
</dbReference>
<feature type="domain" description="WW" evidence="3">
    <location>
        <begin position="90"/>
        <end position="123"/>
    </location>
</feature>
<evidence type="ECO:0000256" key="1">
    <source>
        <dbReference type="ARBA" id="ARBA00022737"/>
    </source>
</evidence>
<sequence length="418" mass="48637">MEGSLPPGWTEHRAPNGIPYYWNAELKKSTYKRPAWPDEQGKASGSIHLKQEDINTLTETPVAENNDEKRKVDREHRKQSFDRPKYKKLIPGSDIWVIVTTKRNRFFFHNTETHESTWMPPQELLSIISTLGLPKRKLKKEFQANATELTAGDENNDGEGGLNEHPGSPQLAMSPSEDEDEEADSVEEEVIETEPEEDDQSDNDENENIEFGEEDLLFQLQELEGKNQENTSLSEKEEPVVDHETAVQIFRELLKDKDVDVYRTWEFTYPKLLDDERFLVLGSGQERRQVFEDYCKSAIASKPVGAPKVSSLSSFWGLLQSLPNTLLWPEFKRKYRKSPILSIPRYSERDLEKLFREFQILRNRSLEDRLYNFQNLCRSRNVNPKRPDTYTDKILNDVRYAVIFPEELHSWLVSNVPS</sequence>
<evidence type="ECO:0000313" key="5">
    <source>
        <dbReference type="EMBL" id="EPY49679.1"/>
    </source>
</evidence>
<evidence type="ECO:0000259" key="3">
    <source>
        <dbReference type="PROSITE" id="PS50020"/>
    </source>
</evidence>
<feature type="domain" description="WW" evidence="3">
    <location>
        <begin position="3"/>
        <end position="36"/>
    </location>
</feature>
<dbReference type="InterPro" id="IPR002713">
    <property type="entry name" value="FF_domain"/>
</dbReference>
<dbReference type="Gene3D" id="1.10.10.440">
    <property type="entry name" value="FF domain"/>
    <property type="match status" value="1"/>
</dbReference>
<dbReference type="Gene3D" id="2.20.70.10">
    <property type="match status" value="2"/>
</dbReference>
<dbReference type="HOGENOM" id="CLU_013872_0_0_1"/>
<feature type="compositionally biased region" description="Acidic residues" evidence="2">
    <location>
        <begin position="176"/>
        <end position="206"/>
    </location>
</feature>
<dbReference type="STRING" id="653667.S9VU18"/>
<dbReference type="InterPro" id="IPR036517">
    <property type="entry name" value="FF_domain_sf"/>
</dbReference>
<name>S9VU18_SCHCR</name>
<dbReference type="RefSeq" id="XP_013025702.1">
    <property type="nucleotide sequence ID" value="XM_013170248.1"/>
</dbReference>
<dbReference type="EMBL" id="KE546995">
    <property type="protein sequence ID" value="EPY49679.1"/>
    <property type="molecule type" value="Genomic_DNA"/>
</dbReference>
<dbReference type="InterPro" id="IPR036020">
    <property type="entry name" value="WW_dom_sf"/>
</dbReference>
<feature type="compositionally biased region" description="Basic and acidic residues" evidence="2">
    <location>
        <begin position="66"/>
        <end position="84"/>
    </location>
</feature>
<dbReference type="CDD" id="cd00201">
    <property type="entry name" value="WW"/>
    <property type="match status" value="2"/>
</dbReference>
<keyword evidence="1" id="KW-0677">Repeat</keyword>
<dbReference type="AlphaFoldDB" id="S9VU18"/>